<comment type="caution">
    <text evidence="7">The sequence shown here is derived from an EMBL/GenBank/DDBJ whole genome shotgun (WGS) entry which is preliminary data.</text>
</comment>
<dbReference type="Gene3D" id="1.10.10.580">
    <property type="entry name" value="Structural maintenance of chromosome 1. Chain E"/>
    <property type="match status" value="1"/>
</dbReference>
<evidence type="ECO:0000313" key="7">
    <source>
        <dbReference type="EMBL" id="RYR05013.1"/>
    </source>
</evidence>
<keyword evidence="3" id="KW-0539">Nucleus</keyword>
<proteinExistence type="inferred from homology"/>
<keyword evidence="8" id="KW-1185">Reference proteome</keyword>
<dbReference type="Pfam" id="PF04825">
    <property type="entry name" value="Rad21_Rec8_N"/>
    <property type="match status" value="1"/>
</dbReference>
<organism evidence="7 8">
    <name type="scientific">Arachis hypogaea</name>
    <name type="common">Peanut</name>
    <dbReference type="NCBI Taxonomy" id="3818"/>
    <lineage>
        <taxon>Eukaryota</taxon>
        <taxon>Viridiplantae</taxon>
        <taxon>Streptophyta</taxon>
        <taxon>Embryophyta</taxon>
        <taxon>Tracheophyta</taxon>
        <taxon>Spermatophyta</taxon>
        <taxon>Magnoliopsida</taxon>
        <taxon>eudicotyledons</taxon>
        <taxon>Gunneridae</taxon>
        <taxon>Pentapetalae</taxon>
        <taxon>rosids</taxon>
        <taxon>fabids</taxon>
        <taxon>Fabales</taxon>
        <taxon>Fabaceae</taxon>
        <taxon>Papilionoideae</taxon>
        <taxon>50 kb inversion clade</taxon>
        <taxon>dalbergioids sensu lato</taxon>
        <taxon>Dalbergieae</taxon>
        <taxon>Pterocarpus clade</taxon>
        <taxon>Arachis</taxon>
    </lineage>
</organism>
<feature type="domain" description="Rad21/Rec8-like protein N-terminal" evidence="6">
    <location>
        <begin position="1"/>
        <end position="93"/>
    </location>
</feature>
<evidence type="ECO:0000259" key="6">
    <source>
        <dbReference type="Pfam" id="PF04825"/>
    </source>
</evidence>
<dbReference type="CDD" id="cd21793">
    <property type="entry name" value="Rad21_Rec8_M_AtSYN1-like"/>
    <property type="match status" value="1"/>
</dbReference>
<feature type="compositionally biased region" description="Polar residues" evidence="4">
    <location>
        <begin position="395"/>
        <end position="413"/>
    </location>
</feature>
<comment type="similarity">
    <text evidence="2">Belongs to the rad21 family.</text>
</comment>
<evidence type="ECO:0000256" key="1">
    <source>
        <dbReference type="ARBA" id="ARBA00004123"/>
    </source>
</evidence>
<feature type="domain" description="Rad21/Rec8-like protein C-terminal eukaryotic" evidence="5">
    <location>
        <begin position="667"/>
        <end position="713"/>
    </location>
</feature>
<evidence type="ECO:0008006" key="9">
    <source>
        <dbReference type="Google" id="ProtNLM"/>
    </source>
</evidence>
<evidence type="ECO:0000256" key="4">
    <source>
        <dbReference type="SAM" id="MobiDB-lite"/>
    </source>
</evidence>
<dbReference type="AlphaFoldDB" id="A0A444YSV6"/>
<feature type="region of interest" description="Disordered" evidence="4">
    <location>
        <begin position="395"/>
        <end position="415"/>
    </location>
</feature>
<evidence type="ECO:0000313" key="8">
    <source>
        <dbReference type="Proteomes" id="UP000289738"/>
    </source>
</evidence>
<dbReference type="GO" id="GO:0008278">
    <property type="term" value="C:cohesin complex"/>
    <property type="evidence" value="ECO:0007669"/>
    <property type="project" value="InterPro"/>
</dbReference>
<sequence>MSYSRFLSSSKGPLWVAAYCFKHLKKAQILQTHIPSSVDKILQDEMNAISYRVLAYLLLGVVRIYSKKAEYLLDDCNGMLVRINKFVIKTKDKAPMETMRMSVIIPDRFELDAFDLDILEDAGGGHIASQEEITLKDVVCSNEGFGLFSLDKFEKFDLCQNICIDDHAMLEDFCESHEMDVEYEFLLPNSPTNLMEDKNISEKSIVHVGEPMNFDMVLLAEGVEKEPVDLFGQDQQINEILAIHEAASCEDKLPEERSRISRDEWVDTSIFSGRVKEPVLSVEALNESHQVDEEQSVVLETSSSLCQMQKESNEVHEIRNFQENTKMPQEDKSHQKDFCMDHSKSSGAEKNLEENTKRSVEEHEKESKFMCQVKVLLECEKLKVISAESKNLDATPQSKLQGSSVRKQKQGATSPEFMHISTPALRERASFSRKRKIVIDGMVVVPNEVLKKSLYDTSDLIANRRKFRRTLLSVQRESRISNLCDGFHRPLFPCSSLDLCSLFSKSKISSSLKIVENQENLDVSNSQTVGSPVHTAIAPQTPCQRPVPLQILEIPARLDVSENVGSPEQIETAPRTPPQLQKTKLRPIEQLERNEIQHSDNLEPSIPHGTIDREQPLRRDDELNLMEEVINSCETENSDLLAGWSERTRRVARYLHRSYLGLRKQTHEQVVNFSQVLEGRVRKECARLFYELLVLRTTSYVGVEQNSAYGDILMVKLQKLDQAFGLIDL</sequence>
<dbReference type="GO" id="GO:1990414">
    <property type="term" value="P:replication-born double-strand break repair via sister chromatid exchange"/>
    <property type="evidence" value="ECO:0007669"/>
    <property type="project" value="TreeGrafter"/>
</dbReference>
<dbReference type="EMBL" id="SDMP01000016">
    <property type="protein sequence ID" value="RYR05013.1"/>
    <property type="molecule type" value="Genomic_DNA"/>
</dbReference>
<feature type="compositionally biased region" description="Basic and acidic residues" evidence="4">
    <location>
        <begin position="350"/>
        <end position="361"/>
    </location>
</feature>
<dbReference type="InterPro" id="IPR036390">
    <property type="entry name" value="WH_DNA-bd_sf"/>
</dbReference>
<feature type="compositionally biased region" description="Basic and acidic residues" evidence="4">
    <location>
        <begin position="328"/>
        <end position="344"/>
    </location>
</feature>
<dbReference type="InterPro" id="IPR006909">
    <property type="entry name" value="Rad21/Rec8_C_eu"/>
</dbReference>
<dbReference type="InterPro" id="IPR006910">
    <property type="entry name" value="Rad21_Rec8_N"/>
</dbReference>
<dbReference type="InterPro" id="IPR039781">
    <property type="entry name" value="Rad21/Rec8-like"/>
</dbReference>
<dbReference type="GO" id="GO:0003682">
    <property type="term" value="F:chromatin binding"/>
    <property type="evidence" value="ECO:0007669"/>
    <property type="project" value="TreeGrafter"/>
</dbReference>
<accession>A0A444YSV6</accession>
<dbReference type="GO" id="GO:0007062">
    <property type="term" value="P:sister chromatid cohesion"/>
    <property type="evidence" value="ECO:0007669"/>
    <property type="project" value="InterPro"/>
</dbReference>
<reference evidence="7 8" key="1">
    <citation type="submission" date="2019-01" db="EMBL/GenBank/DDBJ databases">
        <title>Sequencing of cultivated peanut Arachis hypogaea provides insights into genome evolution and oil improvement.</title>
        <authorList>
            <person name="Chen X."/>
        </authorList>
    </citation>
    <scope>NUCLEOTIDE SEQUENCE [LARGE SCALE GENOMIC DNA]</scope>
    <source>
        <strain evidence="8">cv. Fuhuasheng</strain>
        <tissue evidence="7">Leaves</tissue>
    </source>
</reference>
<evidence type="ECO:0000256" key="3">
    <source>
        <dbReference type="ARBA" id="ARBA00023242"/>
    </source>
</evidence>
<feature type="region of interest" description="Disordered" evidence="4">
    <location>
        <begin position="320"/>
        <end position="361"/>
    </location>
</feature>
<evidence type="ECO:0000259" key="5">
    <source>
        <dbReference type="Pfam" id="PF04824"/>
    </source>
</evidence>
<dbReference type="Pfam" id="PF04824">
    <property type="entry name" value="Rad21_Rec8"/>
    <property type="match status" value="1"/>
</dbReference>
<dbReference type="SUPFAM" id="SSF46785">
    <property type="entry name" value="Winged helix' DNA-binding domain"/>
    <property type="match status" value="1"/>
</dbReference>
<protein>
    <recommendedName>
        <fullName evidence="9">Rad21/Rec8-like protein N-terminal domain-containing protein</fullName>
    </recommendedName>
</protein>
<comment type="subcellular location">
    <subcellularLocation>
        <location evidence="1">Nucleus</location>
    </subcellularLocation>
</comment>
<dbReference type="OrthoDB" id="10071381at2759"/>
<dbReference type="Proteomes" id="UP000289738">
    <property type="component" value="Chromosome B06"/>
</dbReference>
<dbReference type="InterPro" id="IPR023093">
    <property type="entry name" value="ScpA-like_C"/>
</dbReference>
<dbReference type="PANTHER" id="PTHR12585">
    <property type="entry name" value="SCC1 / RAD21 FAMILY MEMBER"/>
    <property type="match status" value="1"/>
</dbReference>
<name>A0A444YSV6_ARAHY</name>
<dbReference type="GO" id="GO:0005634">
    <property type="term" value="C:nucleus"/>
    <property type="evidence" value="ECO:0007669"/>
    <property type="project" value="UniProtKB-SubCell"/>
</dbReference>
<dbReference type="STRING" id="3818.A0A444YSV6"/>
<evidence type="ECO:0000256" key="2">
    <source>
        <dbReference type="ARBA" id="ARBA00009870"/>
    </source>
</evidence>
<dbReference type="PANTHER" id="PTHR12585:SF73">
    <property type="entry name" value="SISTER CHROMATID COHESION 1 PROTEIN 2"/>
    <property type="match status" value="1"/>
</dbReference>
<gene>
    <name evidence="7" type="ORF">Ahy_B06g084842</name>
</gene>